<feature type="coiled-coil region" evidence="1">
    <location>
        <begin position="2816"/>
        <end position="2853"/>
    </location>
</feature>
<evidence type="ECO:0000256" key="1">
    <source>
        <dbReference type="SAM" id="Coils"/>
    </source>
</evidence>
<feature type="domain" description="Lipoprotein-associated type-17" evidence="4">
    <location>
        <begin position="1381"/>
        <end position="1466"/>
    </location>
</feature>
<name>A0A1L4FR97_9BACT</name>
<feature type="domain" description="Lipoprotein-associated type-17" evidence="4">
    <location>
        <begin position="1184"/>
        <end position="1265"/>
    </location>
</feature>
<keyword evidence="2" id="KW-1133">Transmembrane helix</keyword>
<keyword evidence="6" id="KW-1185">Reference proteome</keyword>
<dbReference type="Pfam" id="PF04200">
    <property type="entry name" value="Lipoprotein_17"/>
    <property type="match status" value="10"/>
</dbReference>
<feature type="domain" description="Lipoprotein-associated type-17" evidence="4">
    <location>
        <begin position="2110"/>
        <end position="2184"/>
    </location>
</feature>
<dbReference type="SUPFAM" id="SSF46997">
    <property type="entry name" value="Bacterial immunoglobulin/albumin-binding domains"/>
    <property type="match status" value="1"/>
</dbReference>
<gene>
    <name evidence="5" type="ORF">BLA55_00270</name>
</gene>
<feature type="domain" description="Lipoprotein-associated type-17" evidence="4">
    <location>
        <begin position="1576"/>
        <end position="1661"/>
    </location>
</feature>
<evidence type="ECO:0000256" key="2">
    <source>
        <dbReference type="SAM" id="Phobius"/>
    </source>
</evidence>
<dbReference type="RefSeq" id="WP_073372135.1">
    <property type="nucleotide sequence ID" value="NZ_CP017813.1"/>
</dbReference>
<protein>
    <recommendedName>
        <fullName evidence="7">ECM-binding protein homolog</fullName>
    </recommendedName>
</protein>
<evidence type="ECO:0000313" key="6">
    <source>
        <dbReference type="Proteomes" id="UP000184322"/>
    </source>
</evidence>
<feature type="domain" description="Lipoprotein-associated type-17" evidence="4">
    <location>
        <begin position="2517"/>
        <end position="2605"/>
    </location>
</feature>
<evidence type="ECO:0000259" key="3">
    <source>
        <dbReference type="Pfam" id="PF01468"/>
    </source>
</evidence>
<evidence type="ECO:0000313" key="5">
    <source>
        <dbReference type="EMBL" id="APJ38130.1"/>
    </source>
</evidence>
<organism evidence="5 6">
    <name type="scientific">Mycoplasmopsis pullorum</name>
    <dbReference type="NCBI Taxonomy" id="48003"/>
    <lineage>
        <taxon>Bacteria</taxon>
        <taxon>Bacillati</taxon>
        <taxon>Mycoplasmatota</taxon>
        <taxon>Mycoplasmoidales</taxon>
        <taxon>Metamycoplasmataceae</taxon>
        <taxon>Mycoplasmopsis</taxon>
    </lineage>
</organism>
<feature type="coiled-coil region" evidence="1">
    <location>
        <begin position="939"/>
        <end position="966"/>
    </location>
</feature>
<keyword evidence="2" id="KW-0812">Transmembrane</keyword>
<feature type="domain" description="Lipoprotein-associated type-17" evidence="4">
    <location>
        <begin position="2422"/>
        <end position="2499"/>
    </location>
</feature>
<evidence type="ECO:0000259" key="4">
    <source>
        <dbReference type="Pfam" id="PF04200"/>
    </source>
</evidence>
<feature type="domain" description="Lipoprotein-associated type-17" evidence="4">
    <location>
        <begin position="2335"/>
        <end position="2411"/>
    </location>
</feature>
<dbReference type="InterPro" id="IPR009063">
    <property type="entry name" value="Ig/albumin-bd_sf"/>
</dbReference>
<dbReference type="InterPro" id="IPR007326">
    <property type="entry name" value="Lipoprotein-assoc_dom"/>
</dbReference>
<dbReference type="KEGG" id="mpul:BLA55_00270"/>
<reference evidence="6" key="1">
    <citation type="submission" date="2016-10" db="EMBL/GenBank/DDBJ databases">
        <authorList>
            <person name="Beylefeld A."/>
            <person name="Abolnik C."/>
        </authorList>
    </citation>
    <scope>NUCLEOTIDE SEQUENCE [LARGE SCALE GENOMIC DNA]</scope>
    <source>
        <strain evidence="6">B359_6</strain>
    </source>
</reference>
<dbReference type="InterPro" id="IPR002988">
    <property type="entry name" value="GA_module"/>
</dbReference>
<evidence type="ECO:0008006" key="7">
    <source>
        <dbReference type="Google" id="ProtNLM"/>
    </source>
</evidence>
<keyword evidence="1" id="KW-0175">Coiled coil</keyword>
<keyword evidence="2" id="KW-0472">Membrane</keyword>
<feature type="domain" description="Lipoprotein-associated type-17" evidence="4">
    <location>
        <begin position="1285"/>
        <end position="1344"/>
    </location>
</feature>
<feature type="coiled-coil region" evidence="1">
    <location>
        <begin position="2953"/>
        <end position="3000"/>
    </location>
</feature>
<feature type="domain" description="Lipoprotein-associated type-17" evidence="4">
    <location>
        <begin position="1675"/>
        <end position="1760"/>
    </location>
</feature>
<feature type="transmembrane region" description="Helical" evidence="2">
    <location>
        <begin position="3200"/>
        <end position="3221"/>
    </location>
</feature>
<dbReference type="STRING" id="48003.BLA55_00270"/>
<dbReference type="Gene3D" id="1.20.120.1850">
    <property type="entry name" value="Ebh helix bundles repeating unit (S and A modules)"/>
    <property type="match status" value="2"/>
</dbReference>
<feature type="domain" description="Protein G-related albumin-binding (GA) module" evidence="3">
    <location>
        <begin position="687"/>
        <end position="710"/>
    </location>
</feature>
<dbReference type="Proteomes" id="UP000184322">
    <property type="component" value="Chromosome"/>
</dbReference>
<dbReference type="EMBL" id="CP017813">
    <property type="protein sequence ID" value="APJ38130.1"/>
    <property type="molecule type" value="Genomic_DNA"/>
</dbReference>
<feature type="domain" description="Protein G-related albumin-binding (GA) module" evidence="3">
    <location>
        <begin position="626"/>
        <end position="658"/>
    </location>
</feature>
<accession>A0A1L4FR97</accession>
<proteinExistence type="predicted"/>
<sequence>MLEIEDDYVVVVEFETVDNPNFKWNGKTSVPTFLGGAYTLFDVGYNSGFEGESGFIIRSERAKSTQYKFRIKERVGSSDSNFYLPKSFKRREDNEIDEKLYEVGVYYTNQGGTEIKLFDLDRIQYNKIKNATEYYSEYNLNLALGDIDPNTLKIKAIIKDTNFSNQWKIAEAQLSSTDKDSEGFYVFDDLVYTPLVTDRLRIEQMLQTEFPNLSGWVSDLVQNFISNEFKSRGENTSESDVWFNDHKSTSIPDDKKYVYTFMKVLRLMIPMIQFAAEVDETYYSDTNKALSNDENKLISQLNFAYSSTQDLKDMVVKLHNYLSTGKNALKNNQPLPEGQKSATEWGIKLKSILDDENPGFNHKKYDQEVAKLDGYKVVNNTASGNIYNIATSEFKNTYSDLYESLSQKEKDNLYKLFKDKAIEIINNQFTLTSTNNGIDNLIETNSTANLDKLREFQATVADAIQKRKYLNDYVTWIKNNLKDAGEWKETVSKNTLSTREGEEGQEEYNKFIDAFDNAEYQQIFLNDPAKQFLSNYDKFNNFKTKLENGLTTLTETLQALDGNKNQAKKAVESFVFVQGSEAERQQFNTLITESPNNYQANDGVVTNTNWTSNNQKLANQINTIFDKAKNNLTAKLNELTNLTQNERDQYIQLVNDAQLNPISTEFSKFGNDANLKLIYDRAVLVDYIRSLTNLTTKQKQALIDQINVADSNNSNYVNPENYETFKTNVTNLDTQMKALRDYYNKLPDSLKPNASGEITDELYVYEKTQSEKDNYKNLIEKTKTVVDDSDNTPITNSEEIQTLLRNLEDAKSKLDGSSSYLPRQNELKYMTVELKQQLLKEIDAMTGGDSAKEDQFKKVKALDQYIGLELKKINEWQTNYVVDSNVGYKNAIDSLKTAANNLSDKLTTAYNLNLQDGNENKDKFSKVEQSDPNNYSGLYTKALTNFQALKRELSQLKDKLAESTRLYSLDINHINNDRTLFATNVAKNYATDKSPFSVTINSNDPQATIENIKVIAANDVDGKLEITYEIVSNKANLTDVKTKVQTYIFKSDTNDNYQTEKQRLNTIANSFNQDQSKINRSFTVANEFANSETAKNKDNYSYPSATNQNLTFDITEINPEADYGRSTLNFTLTSTKTKEDLFWRSDNNLADITYTAPKSDANSVIITGFKNSEKTRLDGLSGYTIDRINKSEILASKVTLNDLDSDKWNWNPETDGQYSFVDKRIVAYNDITGEIKLGFKLQSTKDNLQNIKSEEKFVTISGFKTELDRINELVTNTPPASVISQKSGTTNKKPSNLTSTDFVINVPNSLANENVQIDSNLTLNPNDGAGEIKVAYTLISTRNDLVSDNWEPANTNLDPIKSKQSNNATFAGYSTSQVEEINRLNALTVSYENKNAQLMPSEISATNIDSALAVVLPENSEAKVVDLTVTNQNDRSGNLIISYKLRSTKENLTDAETAVKTYTFKLETNDKYKTEQERIDALNYQPSLSENAKLNKTASEIEPSDIIFATSETDQAYEVEIVSNSINDKTGAFTVEYKIKSKRANLDDIVSTEVRTATFNTLTESQRLDKVINDNTITKEITYANQKPQNKVLASEVTKQMLSPNQTLLSDSKAKIEITNVKVDPNNNQQVIVTYNLTSTKDNLSDVTSSVIKEITIGGFQGPIDREKEIIDAYTNNEFVGLGDTNQLASAFNNASKYNEINLTFKTPDNHSNERISITSVSGYNDVIGALKVQFKVISNKNGQDVVSEPKEIIINNYLTEKGRLDNLRKQMYNQNINVDYPQKSLLIPSKATANNNLSNFYYTQSTQNKAELINVSKVSVDDDAGIANIAAQLRSIKTQAQLISNWEVDPNTSFANPVSDNTDLGSISLSGFRTKAEQDRIDREAEKARLNNLTVTLDYENKIATLPSDAVIKKVIATIQEANPEARVVIDEINARHEIEGYIGVKYHLVSQKSDEIYQNVTSDDKYVQIKGFKTEQMRLDEIIQNLEIEAGIKNLTSEQYNKSTASKLLKDLILNKLASNQDPSYNLKVVDKSANDNTAQISYTWQIVSNRGVVNSQNLNTVTSSKQYNKSGTLSGFKTLAQIEKERLDSLDFTDKNENGIIYHIDYQNKANEQASSLTDATTNWTWDTFNNDNYEFINQKILGYNDLTGEIRLSFQIRSTKPDFASVVSDTKEIILNGFETELQRLNKLVDTDPYNISLNSTVDKANQKASNLTKDSFSASIKENGDSTSNRISDLLLTDANDNTGQIGVKYKLISNRQVNTDQNNLKKLVSNWKETFNEQQVISKESNPINFDGFLTNAKEEERRIEGLLPQIVLDFENRDQYLPLYNESDVIASKVIVKLNNNETLEQNHMKIKENSLTITERDDREGYIKVTYTLQSTKEGLEGVEIIVNETRSANTNKLSGFKTELQRLKDLVLDFNNNVSDKNQKQASDTTIVIDNLNQNDAKTANITINNKTRDDRNGTLSVTYSVYSTRDGLNDIHVDDKTFTINGFLTEQERIDALLTNDTIQAHAEYKLDNQAQILPSELLANKEEVLNNLSTYFDTNLDNEAINQANLKIIDLTANDIDGSISFKYKIASTKENLTDIESQSFETITLSGFLNQLDKYKKEAKKAVDALDNLSENEKALFKDNIDKSTTKEQVDNILNKAKITDLINQIDKTYPYLNPKQKADLKDSLINAPDYNQALKNFEAYSSINDKMKKLNDLINHYDQLIADQSNVKYHKADNKTQFDEILNKAKELSQSTTDNGLDNNQFNLDNLIDNHTNKYSLDGAYQRLNGKEVVLIEKIKETDYLLTNNEKNQSIAQVNKVAENNKTNNLEQEQKALDEIQNQMDEIQRQKEALIDYINQDVINNQSNLINQSQKDHLINQIKTSDLNEAKTNKDIADQLNDLLNQIKELTDKYPDVINSYKYQRADQDKKDAYDKAISNGKKLINNETPNGYNSANTSVSETQEILDKIKQALKAIDDEAKEIEDAKKINDLYEKLNAKIIEYQKDVDNKELPKEIQDILDELVNYGEDIKNINKLIELVEQGKLLKSLHEQWNNSDVKNPDTAKAIQDLNAKINSVTELINLVKSSNLNSKLDTSKNFVINQNQYNINFAEAEISYFDALKNVDKTKFIDATNKLEQLNQTKFVEFANSILNTSYFDTYKPESNLNKKLIQELLKLNYDPLNKIEKSLFETLLREKGDIKDKLSWLWYLALGLSTTLAAITIRILVKKEKNNS</sequence>
<feature type="domain" description="Lipoprotein-associated type-17" evidence="4">
    <location>
        <begin position="1487"/>
        <end position="1543"/>
    </location>
</feature>
<feature type="domain" description="Protein G-related albumin-binding (GA) module" evidence="3">
    <location>
        <begin position="2607"/>
        <end position="2654"/>
    </location>
</feature>
<dbReference type="Gene3D" id="1.20.5.420">
    <property type="entry name" value="Immunoglobulin FC, subunit C"/>
    <property type="match status" value="1"/>
</dbReference>
<dbReference type="Pfam" id="PF01468">
    <property type="entry name" value="GA"/>
    <property type="match status" value="3"/>
</dbReference>